<dbReference type="InterPro" id="IPR023472">
    <property type="entry name" value="Uncharacterised_MJ0810"/>
</dbReference>
<evidence type="ECO:0000259" key="1">
    <source>
        <dbReference type="PROSITE" id="PS51112"/>
    </source>
</evidence>
<dbReference type="NCBIfam" id="TIGR00296">
    <property type="entry name" value="TIGR00296 family protein"/>
    <property type="match status" value="1"/>
</dbReference>
<organism evidence="2 3">
    <name type="scientific">Syntrophus gentianae</name>
    <dbReference type="NCBI Taxonomy" id="43775"/>
    <lineage>
        <taxon>Bacteria</taxon>
        <taxon>Pseudomonadati</taxon>
        <taxon>Thermodesulfobacteriota</taxon>
        <taxon>Syntrophia</taxon>
        <taxon>Syntrophales</taxon>
        <taxon>Syntrophaceae</taxon>
        <taxon>Syntrophus</taxon>
    </lineage>
</organism>
<dbReference type="SUPFAM" id="SSF143447">
    <property type="entry name" value="AMMECR1-like"/>
    <property type="match status" value="1"/>
</dbReference>
<dbReference type="InterPro" id="IPR027485">
    <property type="entry name" value="AMMECR1_N"/>
</dbReference>
<dbReference type="Pfam" id="PF01871">
    <property type="entry name" value="AMMECR1"/>
    <property type="match status" value="1"/>
</dbReference>
<feature type="domain" description="AMMECR1" evidence="1">
    <location>
        <begin position="6"/>
        <end position="190"/>
    </location>
</feature>
<proteinExistence type="inferred from homology"/>
<dbReference type="InterPro" id="IPR036071">
    <property type="entry name" value="AMMECR1_dom_sf"/>
</dbReference>
<dbReference type="InterPro" id="IPR027623">
    <property type="entry name" value="AmmeMemoSam_A"/>
</dbReference>
<evidence type="ECO:0000313" key="2">
    <source>
        <dbReference type="EMBL" id="SEM00246.1"/>
    </source>
</evidence>
<dbReference type="Proteomes" id="UP000198744">
    <property type="component" value="Unassembled WGS sequence"/>
</dbReference>
<dbReference type="PANTHER" id="PTHR13016:SF0">
    <property type="entry name" value="AMME SYNDROME CANDIDATE GENE 1 PROTEIN"/>
    <property type="match status" value="1"/>
</dbReference>
<protein>
    <recommendedName>
        <fullName evidence="1">AMMECR1 domain-containing protein</fullName>
    </recommendedName>
</protein>
<sequence>MNLTAEDRKALLEIVRSTIEAKLQKEGVSPKEQEKNQISSVLQEKRGVFVTLKKRGQLRGCIGYIQAFKPLNQAVREMALAAAFHDPRFLPLKGDELGDLSIEISVLSPLKKIESPEEIEIGKHGLYIMLGNCSGLLLPQVATEYDWDALTFLEETCYKAGLPYDAWKNEHAAIFIFSAEIIEEPQENSV</sequence>
<dbReference type="Gene3D" id="3.30.1490.150">
    <property type="entry name" value="Hypothetical protein ph0010, domain 2"/>
    <property type="match status" value="1"/>
</dbReference>
<dbReference type="HAMAP" id="MF_00645">
    <property type="entry name" value="AMMECR1"/>
    <property type="match status" value="1"/>
</dbReference>
<evidence type="ECO:0000313" key="3">
    <source>
        <dbReference type="Proteomes" id="UP000198744"/>
    </source>
</evidence>
<dbReference type="PROSITE" id="PS51112">
    <property type="entry name" value="AMMECR1"/>
    <property type="match status" value="1"/>
</dbReference>
<dbReference type="NCBIfam" id="TIGR04335">
    <property type="entry name" value="AmmeMemoSam_A"/>
    <property type="match status" value="1"/>
</dbReference>
<reference evidence="2 3" key="1">
    <citation type="submission" date="2016-10" db="EMBL/GenBank/DDBJ databases">
        <authorList>
            <person name="de Groot N.N."/>
        </authorList>
    </citation>
    <scope>NUCLEOTIDE SEQUENCE [LARGE SCALE GENOMIC DNA]</scope>
    <source>
        <strain evidence="2 3">DSM 8423</strain>
    </source>
</reference>
<dbReference type="InterPro" id="IPR023473">
    <property type="entry name" value="AMMECR1"/>
</dbReference>
<dbReference type="OrthoDB" id="9782820at2"/>
<dbReference type="AlphaFoldDB" id="A0A1H7UTU9"/>
<dbReference type="EMBL" id="FOBS01000002">
    <property type="protein sequence ID" value="SEM00246.1"/>
    <property type="molecule type" value="Genomic_DNA"/>
</dbReference>
<accession>A0A1H7UTU9</accession>
<dbReference type="PANTHER" id="PTHR13016">
    <property type="entry name" value="AMMECR1 HOMOLOG"/>
    <property type="match status" value="1"/>
</dbReference>
<gene>
    <name evidence="2" type="ORF">SAMN04489760_10293</name>
</gene>
<keyword evidence="3" id="KW-1185">Reference proteome</keyword>
<name>A0A1H7UTU9_9BACT</name>
<dbReference type="InterPro" id="IPR002733">
    <property type="entry name" value="AMMECR1_domain"/>
</dbReference>
<dbReference type="STRING" id="43775.SAMN04489760_10293"/>
<dbReference type="RefSeq" id="WP_093882023.1">
    <property type="nucleotide sequence ID" value="NZ_FOBS01000002.1"/>
</dbReference>
<dbReference type="Gene3D" id="3.30.700.20">
    <property type="entry name" value="Hypothetical protein ph0010, domain 1"/>
    <property type="match status" value="1"/>
</dbReference>